<reference evidence="1 2" key="1">
    <citation type="journal article" date="2009" name="PLoS Genet.">
        <title>Genomic analysis of the basal lineage fungus Rhizopus oryzae reveals a whole-genome duplication.</title>
        <authorList>
            <person name="Ma L.-J."/>
            <person name="Ibrahim A.S."/>
            <person name="Skory C."/>
            <person name="Grabherr M.G."/>
            <person name="Burger G."/>
            <person name="Butler M."/>
            <person name="Elias M."/>
            <person name="Idnurm A."/>
            <person name="Lang B.F."/>
            <person name="Sone T."/>
            <person name="Abe A."/>
            <person name="Calvo S.E."/>
            <person name="Corrochano L.M."/>
            <person name="Engels R."/>
            <person name="Fu J."/>
            <person name="Hansberg W."/>
            <person name="Kim J.-M."/>
            <person name="Kodira C.D."/>
            <person name="Koehrsen M.J."/>
            <person name="Liu B."/>
            <person name="Miranda-Saavedra D."/>
            <person name="O'Leary S."/>
            <person name="Ortiz-Castellanos L."/>
            <person name="Poulter R."/>
            <person name="Rodriguez-Romero J."/>
            <person name="Ruiz-Herrera J."/>
            <person name="Shen Y.-Q."/>
            <person name="Zeng Q."/>
            <person name="Galagan J."/>
            <person name="Birren B.W."/>
            <person name="Cuomo C.A."/>
            <person name="Wickes B.L."/>
        </authorList>
    </citation>
    <scope>NUCLEOTIDE SEQUENCE [LARGE SCALE GENOMIC DNA]</scope>
    <source>
        <strain evidence="2">RA 99-880 / ATCC MYA-4621 / FGSC 9543 / NRRL 43880</strain>
    </source>
</reference>
<sequence>MEVAAGSPTSTMNTFGSLDPVNRILAAKCSVDGIVWNPFSLPQLERFINVMHNPTAHA</sequence>
<dbReference type="Proteomes" id="UP000009138">
    <property type="component" value="Unassembled WGS sequence"/>
</dbReference>
<keyword evidence="2" id="KW-1185">Reference proteome</keyword>
<dbReference type="GeneID" id="93615412"/>
<gene>
    <name evidence="1" type="ORF">RO3G_08441</name>
</gene>
<protein>
    <submittedName>
        <fullName evidence="1">Uncharacterized protein</fullName>
    </submittedName>
</protein>
<proteinExistence type="predicted"/>
<dbReference type="InParanoid" id="I1C5K6"/>
<accession>I1C5K6</accession>
<dbReference type="AlphaFoldDB" id="I1C5K6"/>
<evidence type="ECO:0000313" key="1">
    <source>
        <dbReference type="EMBL" id="EIE83736.1"/>
    </source>
</evidence>
<dbReference type="RefSeq" id="XP_067519132.1">
    <property type="nucleotide sequence ID" value="XM_067663031.1"/>
</dbReference>
<name>I1C5K6_RHIO9</name>
<dbReference type="VEuPathDB" id="FungiDB:RO3G_08441"/>
<evidence type="ECO:0000313" key="2">
    <source>
        <dbReference type="Proteomes" id="UP000009138"/>
    </source>
</evidence>
<organism evidence="1 2">
    <name type="scientific">Rhizopus delemar (strain RA 99-880 / ATCC MYA-4621 / FGSC 9543 / NRRL 43880)</name>
    <name type="common">Mucormycosis agent</name>
    <name type="synonym">Rhizopus arrhizus var. delemar</name>
    <dbReference type="NCBI Taxonomy" id="246409"/>
    <lineage>
        <taxon>Eukaryota</taxon>
        <taxon>Fungi</taxon>
        <taxon>Fungi incertae sedis</taxon>
        <taxon>Mucoromycota</taxon>
        <taxon>Mucoromycotina</taxon>
        <taxon>Mucoromycetes</taxon>
        <taxon>Mucorales</taxon>
        <taxon>Mucorineae</taxon>
        <taxon>Rhizopodaceae</taxon>
        <taxon>Rhizopus</taxon>
    </lineage>
</organism>
<dbReference type="EMBL" id="CH476737">
    <property type="protein sequence ID" value="EIE83736.1"/>
    <property type="molecule type" value="Genomic_DNA"/>
</dbReference>